<dbReference type="AlphaFoldDB" id="A0A1I3CIL9"/>
<name>A0A1I3CIL9_9GAMM</name>
<keyword evidence="2" id="KW-1185">Reference proteome</keyword>
<proteinExistence type="predicted"/>
<evidence type="ECO:0000313" key="1">
    <source>
        <dbReference type="EMBL" id="SFH74420.1"/>
    </source>
</evidence>
<dbReference type="Proteomes" id="UP000199040">
    <property type="component" value="Unassembled WGS sequence"/>
</dbReference>
<protein>
    <submittedName>
        <fullName evidence="1">Uncharacterized protein</fullName>
    </submittedName>
</protein>
<dbReference type="STRING" id="442341.SAMN04487959_108243"/>
<dbReference type="EMBL" id="FOPY01000008">
    <property type="protein sequence ID" value="SFH74420.1"/>
    <property type="molecule type" value="Genomic_DNA"/>
</dbReference>
<sequence>MFSSGMSSQRARLSRLYQVGNVAMFLIGNKFLDEKGAAVRSDQTAAC</sequence>
<reference evidence="1 2" key="1">
    <citation type="submission" date="2016-10" db="EMBL/GenBank/DDBJ databases">
        <authorList>
            <person name="de Groot N.N."/>
        </authorList>
    </citation>
    <scope>NUCLEOTIDE SEQUENCE [LARGE SCALE GENOMIC DNA]</scope>
    <source>
        <strain evidence="1 2">CGMCC 1.6848</strain>
    </source>
</reference>
<evidence type="ECO:0000313" key="2">
    <source>
        <dbReference type="Proteomes" id="UP000199040"/>
    </source>
</evidence>
<gene>
    <name evidence="1" type="ORF">SAMN04487959_108243</name>
</gene>
<accession>A0A1I3CIL9</accession>
<organism evidence="1 2">
    <name type="scientific">Modicisalibacter xianhensis</name>
    <dbReference type="NCBI Taxonomy" id="442341"/>
    <lineage>
        <taxon>Bacteria</taxon>
        <taxon>Pseudomonadati</taxon>
        <taxon>Pseudomonadota</taxon>
        <taxon>Gammaproteobacteria</taxon>
        <taxon>Oceanospirillales</taxon>
        <taxon>Halomonadaceae</taxon>
        <taxon>Modicisalibacter</taxon>
    </lineage>
</organism>